<evidence type="ECO:0000256" key="11">
    <source>
        <dbReference type="HAMAP-Rule" id="MF_00121"/>
    </source>
</evidence>
<dbReference type="AlphaFoldDB" id="A0A4U1BX40"/>
<dbReference type="InterPro" id="IPR004413">
    <property type="entry name" value="GatB"/>
</dbReference>
<dbReference type="NCBIfam" id="TIGR00133">
    <property type="entry name" value="gatB"/>
    <property type="match status" value="1"/>
</dbReference>
<dbReference type="GO" id="GO:0005524">
    <property type="term" value="F:ATP binding"/>
    <property type="evidence" value="ECO:0007669"/>
    <property type="project" value="UniProtKB-KW"/>
</dbReference>
<dbReference type="InterPro" id="IPR003789">
    <property type="entry name" value="Asn/Gln_tRNA_amidoTrase-B-like"/>
</dbReference>
<dbReference type="GO" id="GO:0050566">
    <property type="term" value="F:asparaginyl-tRNA synthase (glutamine-hydrolyzing) activity"/>
    <property type="evidence" value="ECO:0007669"/>
    <property type="project" value="RHEA"/>
</dbReference>
<dbReference type="Pfam" id="PF02934">
    <property type="entry name" value="GatB_N"/>
    <property type="match status" value="1"/>
</dbReference>
<comment type="subunit">
    <text evidence="2 11">Heterotrimer of A, B and C subunits.</text>
</comment>
<dbReference type="EMBL" id="SWBP01000006">
    <property type="protein sequence ID" value="TKB95993.1"/>
    <property type="molecule type" value="Genomic_DNA"/>
</dbReference>
<accession>A0A4U1BX40</accession>
<dbReference type="PANTHER" id="PTHR11659:SF4">
    <property type="entry name" value="ASPARTYL_GLUTAMYL-TRNA(GLN) AMIDOTRANSFERASE SUBUNIT B_E CATALYTIC DOMAIN-CONTAINING PROTEIN"/>
    <property type="match status" value="1"/>
</dbReference>
<dbReference type="Proteomes" id="UP000308181">
    <property type="component" value="Unassembled WGS sequence"/>
</dbReference>
<keyword evidence="14" id="KW-1185">Reference proteome</keyword>
<evidence type="ECO:0000313" key="13">
    <source>
        <dbReference type="EMBL" id="TKB95993.1"/>
    </source>
</evidence>
<dbReference type="InterPro" id="IPR017959">
    <property type="entry name" value="Asn/Gln-tRNA_amidoTrfase_suB/E"/>
</dbReference>
<reference evidence="13 14" key="1">
    <citation type="submission" date="2019-04" db="EMBL/GenBank/DDBJ databases">
        <title>Pedobacter sp. AR-3-17 sp. nov., isolated from Arctic soil.</title>
        <authorList>
            <person name="Dahal R.H."/>
            <person name="Kim D.-U."/>
        </authorList>
    </citation>
    <scope>NUCLEOTIDE SEQUENCE [LARGE SCALE GENOMIC DNA]</scope>
    <source>
        <strain evidence="13 14">AR-3-17</strain>
    </source>
</reference>
<comment type="similarity">
    <text evidence="1 11">Belongs to the GatB/GatE family. GatB subfamily.</text>
</comment>
<dbReference type="SUPFAM" id="SSF55931">
    <property type="entry name" value="Glutamine synthetase/guanido kinase"/>
    <property type="match status" value="1"/>
</dbReference>
<dbReference type="GO" id="GO:0050567">
    <property type="term" value="F:glutaminyl-tRNA synthase (glutamine-hydrolyzing) activity"/>
    <property type="evidence" value="ECO:0007669"/>
    <property type="project" value="UniProtKB-UniRule"/>
</dbReference>
<keyword evidence="7 11" id="KW-0648">Protein biosynthesis</keyword>
<dbReference type="InterPro" id="IPR023168">
    <property type="entry name" value="GatB_Yqey_C_2"/>
</dbReference>
<protein>
    <recommendedName>
        <fullName evidence="3 11">Aspartyl/glutamyl-tRNA(Asn/Gln) amidotransferase subunit B</fullName>
        <shortName evidence="11">Asp/Glu-ADT subunit B</shortName>
        <ecNumber evidence="11">6.3.5.-</ecNumber>
    </recommendedName>
</protein>
<dbReference type="HAMAP" id="MF_00121">
    <property type="entry name" value="GatB"/>
    <property type="match status" value="1"/>
</dbReference>
<dbReference type="GO" id="GO:0006412">
    <property type="term" value="P:translation"/>
    <property type="evidence" value="ECO:0007669"/>
    <property type="project" value="UniProtKB-UniRule"/>
</dbReference>
<evidence type="ECO:0000256" key="2">
    <source>
        <dbReference type="ARBA" id="ARBA00011123"/>
    </source>
</evidence>
<keyword evidence="13" id="KW-0808">Transferase</keyword>
<evidence type="ECO:0000256" key="1">
    <source>
        <dbReference type="ARBA" id="ARBA00005306"/>
    </source>
</evidence>
<dbReference type="OrthoDB" id="9804078at2"/>
<gene>
    <name evidence="11 13" type="primary">gatB</name>
    <name evidence="13" type="ORF">FA046_15075</name>
</gene>
<evidence type="ECO:0000256" key="5">
    <source>
        <dbReference type="ARBA" id="ARBA00022741"/>
    </source>
</evidence>
<proteinExistence type="inferred from homology"/>
<comment type="caution">
    <text evidence="13">The sequence shown here is derived from an EMBL/GenBank/DDBJ whole genome shotgun (WGS) entry which is preliminary data.</text>
</comment>
<feature type="domain" description="Asn/Gln amidotransferase" evidence="12">
    <location>
        <begin position="337"/>
        <end position="486"/>
    </location>
</feature>
<dbReference type="PANTHER" id="PTHR11659">
    <property type="entry name" value="GLUTAMYL-TRNA GLN AMIDOTRANSFERASE SUBUNIT B MITOCHONDRIAL AND PROKARYOTIC PET112-RELATED"/>
    <property type="match status" value="1"/>
</dbReference>
<comment type="function">
    <text evidence="8 11">Allows the formation of correctly charged Asn-tRNA(Asn) or Gln-tRNA(Gln) through the transamidation of misacylated Asp-tRNA(Asn) or Glu-tRNA(Gln) in organisms which lack either or both of asparaginyl-tRNA or glutaminyl-tRNA synthetases. The reaction takes place in the presence of glutamine and ATP through an activated phospho-Asp-tRNA(Asn) or phospho-Glu-tRNA(Gln).</text>
</comment>
<dbReference type="InterPro" id="IPR018027">
    <property type="entry name" value="Asn/Gln_amidotransferase"/>
</dbReference>
<dbReference type="NCBIfam" id="NF004014">
    <property type="entry name" value="PRK05477.1-4"/>
    <property type="match status" value="1"/>
</dbReference>
<dbReference type="EC" id="6.3.5.-" evidence="11"/>
<dbReference type="InterPro" id="IPR006075">
    <property type="entry name" value="Asn/Gln-tRNA_Trfase_suB/E_cat"/>
</dbReference>
<keyword evidence="6 11" id="KW-0067">ATP-binding</keyword>
<evidence type="ECO:0000256" key="9">
    <source>
        <dbReference type="ARBA" id="ARBA00047380"/>
    </source>
</evidence>
<keyword evidence="4 11" id="KW-0436">Ligase</keyword>
<dbReference type="InterPro" id="IPR017958">
    <property type="entry name" value="Gln-tRNA_amidoTrfase_suB_CS"/>
</dbReference>
<evidence type="ECO:0000256" key="8">
    <source>
        <dbReference type="ARBA" id="ARBA00024799"/>
    </source>
</evidence>
<evidence type="ECO:0000256" key="6">
    <source>
        <dbReference type="ARBA" id="ARBA00022840"/>
    </source>
</evidence>
<dbReference type="RefSeq" id="WP_136827368.1">
    <property type="nucleotide sequence ID" value="NZ_SWBP01000006.1"/>
</dbReference>
<dbReference type="NCBIfam" id="NF004012">
    <property type="entry name" value="PRK05477.1-2"/>
    <property type="match status" value="1"/>
</dbReference>
<evidence type="ECO:0000313" key="14">
    <source>
        <dbReference type="Proteomes" id="UP000308181"/>
    </source>
</evidence>
<evidence type="ECO:0000256" key="10">
    <source>
        <dbReference type="ARBA" id="ARBA00047913"/>
    </source>
</evidence>
<dbReference type="GO" id="GO:0016740">
    <property type="term" value="F:transferase activity"/>
    <property type="evidence" value="ECO:0007669"/>
    <property type="project" value="UniProtKB-KW"/>
</dbReference>
<organism evidence="13 14">
    <name type="scientific">Pedobacter cryophilus</name>
    <dbReference type="NCBI Taxonomy" id="2571271"/>
    <lineage>
        <taxon>Bacteria</taxon>
        <taxon>Pseudomonadati</taxon>
        <taxon>Bacteroidota</taxon>
        <taxon>Sphingobacteriia</taxon>
        <taxon>Sphingobacteriales</taxon>
        <taxon>Sphingobacteriaceae</taxon>
        <taxon>Pedobacter</taxon>
    </lineage>
</organism>
<dbReference type="PROSITE" id="PS01234">
    <property type="entry name" value="GATB"/>
    <property type="match status" value="1"/>
</dbReference>
<evidence type="ECO:0000259" key="12">
    <source>
        <dbReference type="SMART" id="SM00845"/>
    </source>
</evidence>
<dbReference type="SUPFAM" id="SSF89095">
    <property type="entry name" value="GatB/YqeY motif"/>
    <property type="match status" value="1"/>
</dbReference>
<dbReference type="SMART" id="SM00845">
    <property type="entry name" value="GatB_Yqey"/>
    <property type="match status" value="1"/>
</dbReference>
<evidence type="ECO:0000256" key="3">
    <source>
        <dbReference type="ARBA" id="ARBA00016923"/>
    </source>
</evidence>
<comment type="catalytic activity">
    <reaction evidence="9 11">
        <text>L-aspartyl-tRNA(Asn) + L-glutamine + ATP + H2O = L-asparaginyl-tRNA(Asn) + L-glutamate + ADP + phosphate + 2 H(+)</text>
        <dbReference type="Rhea" id="RHEA:14513"/>
        <dbReference type="Rhea" id="RHEA-COMP:9674"/>
        <dbReference type="Rhea" id="RHEA-COMP:9677"/>
        <dbReference type="ChEBI" id="CHEBI:15377"/>
        <dbReference type="ChEBI" id="CHEBI:15378"/>
        <dbReference type="ChEBI" id="CHEBI:29985"/>
        <dbReference type="ChEBI" id="CHEBI:30616"/>
        <dbReference type="ChEBI" id="CHEBI:43474"/>
        <dbReference type="ChEBI" id="CHEBI:58359"/>
        <dbReference type="ChEBI" id="CHEBI:78515"/>
        <dbReference type="ChEBI" id="CHEBI:78516"/>
        <dbReference type="ChEBI" id="CHEBI:456216"/>
    </reaction>
</comment>
<evidence type="ECO:0000256" key="7">
    <source>
        <dbReference type="ARBA" id="ARBA00022917"/>
    </source>
</evidence>
<dbReference type="Pfam" id="PF02637">
    <property type="entry name" value="GatB_Yqey"/>
    <property type="match status" value="1"/>
</dbReference>
<name>A0A4U1BX40_9SPHI</name>
<dbReference type="InterPro" id="IPR014746">
    <property type="entry name" value="Gln_synth/guanido_kin_cat_dom"/>
</dbReference>
<keyword evidence="5 11" id="KW-0547">Nucleotide-binding</keyword>
<sequence length="490" mass="55660">MTIILESIEHQYEAVIGLEVHVQLSTLSKAFCSDSASFGNLPNQNISAVSLGLPGALPLCNEKIIRYATKLGLAVKSKINRYNFFDRKNYFYADLPKGYQITQDNQPICIGGHLKIRLENGVEKEIILNRIHMEEDAGKSIHDIDNQYSFIDLNRAGVPLLEVVTEPMISSGEEAAAYLAELRKLVRYLDICDGNMEEGSMRCDANVSIRLKGDKTLGNRCEVKNLNSIKNVQKAIEHEIKRQIKLVSKGERIEQNTLNFDAVTGQTSPLRSKEMANDYRYFPEPDLLPLVLSDEFINQIKSEMPVLPEELYQKFTSEMNLPSYDALVLTSEKNMADYFVEVTKFTAHYKMASNWMMGTIKSYLNDHQMGFDQFKIPPSEIAAIINLVEDKAINHHQAKDQLFNSLILEPYKRVSDLVKELNLLAKNDNDELSLFIEKAVERFPDKVKEYHNGKKGVLGLFMGELMKLSKGKIDPQNANKLLIEKIESLR</sequence>
<evidence type="ECO:0000256" key="4">
    <source>
        <dbReference type="ARBA" id="ARBA00022598"/>
    </source>
</evidence>
<dbReference type="Gene3D" id="1.10.10.410">
    <property type="match status" value="1"/>
</dbReference>
<comment type="catalytic activity">
    <reaction evidence="10 11">
        <text>L-glutamyl-tRNA(Gln) + L-glutamine + ATP + H2O = L-glutaminyl-tRNA(Gln) + L-glutamate + ADP + phosphate + H(+)</text>
        <dbReference type="Rhea" id="RHEA:17521"/>
        <dbReference type="Rhea" id="RHEA-COMP:9681"/>
        <dbReference type="Rhea" id="RHEA-COMP:9684"/>
        <dbReference type="ChEBI" id="CHEBI:15377"/>
        <dbReference type="ChEBI" id="CHEBI:15378"/>
        <dbReference type="ChEBI" id="CHEBI:29985"/>
        <dbReference type="ChEBI" id="CHEBI:30616"/>
        <dbReference type="ChEBI" id="CHEBI:43474"/>
        <dbReference type="ChEBI" id="CHEBI:58359"/>
        <dbReference type="ChEBI" id="CHEBI:78520"/>
        <dbReference type="ChEBI" id="CHEBI:78521"/>
        <dbReference type="ChEBI" id="CHEBI:456216"/>
    </reaction>
</comment>